<dbReference type="EMBL" id="ML220117">
    <property type="protein sequence ID" value="TGZ81829.1"/>
    <property type="molecule type" value="Genomic_DNA"/>
</dbReference>
<dbReference type="InParanoid" id="A0A4S2MYI7"/>
<dbReference type="SMART" id="SM00205">
    <property type="entry name" value="THN"/>
    <property type="match status" value="1"/>
</dbReference>
<dbReference type="Gene3D" id="2.60.110.10">
    <property type="entry name" value="Thaumatin"/>
    <property type="match status" value="1"/>
</dbReference>
<dbReference type="InterPro" id="IPR037176">
    <property type="entry name" value="Osmotin/thaumatin-like_sf"/>
</dbReference>
<dbReference type="AlphaFoldDB" id="A0A4S2MYI7"/>
<name>A0A4S2MYI7_9PEZI</name>
<dbReference type="STRING" id="341454.A0A4S2MYI7"/>
<feature type="compositionally biased region" description="Polar residues" evidence="1">
    <location>
        <begin position="421"/>
        <end position="430"/>
    </location>
</feature>
<dbReference type="PROSITE" id="PS51367">
    <property type="entry name" value="THAUMATIN_2"/>
    <property type="match status" value="1"/>
</dbReference>
<feature type="chain" id="PRO_5020719286" evidence="2">
    <location>
        <begin position="24"/>
        <end position="430"/>
    </location>
</feature>
<dbReference type="Pfam" id="PF00314">
    <property type="entry name" value="Thaumatin"/>
    <property type="match status" value="1"/>
</dbReference>
<dbReference type="OrthoDB" id="430315at2759"/>
<sequence length="430" mass="47409">MRLNLSTVAASVLAAVSVVPIGALNIQRAPYSTKELTQAITENRDHRVHKIQGDDSLIVLFKEPAGQQNIEDNVPVFVPSVQVKEFVTQPNIEVNEPVSVLHVQIEESDGQTHIEVKESAAHPHIEVKEAAHPPVSVVNETPGRYHSIKVVNSCRHTIWPALFGPINEGFGEITTPEHQGFRLDPGSFQGVPIPHDWNGRVWAREHCTFDENGLGRCAIGDCDGKLHCMLSGQPTSLAEFNFKGNGKSIFYDISLVDGYNVGIGVYAIQNDTIIPELSPVCNLEGKDICPDKLRLQPFWPVHETTNFSSIPLPLELAKGRCLSLCKSAPIGVHPEYCCVGKHATPDTCFHNSYSAACKSACPDAYSYPYNDFSSSFIADQSDHWDFIVEFCPKKQSSSIRKAKLDKENLPFVPLKEPKDPSANTPSRHKA</sequence>
<evidence type="ECO:0000256" key="2">
    <source>
        <dbReference type="SAM" id="SignalP"/>
    </source>
</evidence>
<feature type="signal peptide" evidence="2">
    <location>
        <begin position="1"/>
        <end position="23"/>
    </location>
</feature>
<keyword evidence="2" id="KW-0732">Signal</keyword>
<evidence type="ECO:0000313" key="4">
    <source>
        <dbReference type="Proteomes" id="UP000298138"/>
    </source>
</evidence>
<evidence type="ECO:0000313" key="3">
    <source>
        <dbReference type="EMBL" id="TGZ81829.1"/>
    </source>
</evidence>
<accession>A0A4S2MYI7</accession>
<dbReference type="Proteomes" id="UP000298138">
    <property type="component" value="Unassembled WGS sequence"/>
</dbReference>
<protein>
    <submittedName>
        <fullName evidence="3">Osmotin, thaumatin-like protein</fullName>
    </submittedName>
</protein>
<gene>
    <name evidence="3" type="ORF">EX30DRAFT_395220</name>
</gene>
<reference evidence="3 4" key="1">
    <citation type="submission" date="2019-04" db="EMBL/GenBank/DDBJ databases">
        <title>Comparative genomics and transcriptomics to analyze fruiting body development in filamentous ascomycetes.</title>
        <authorList>
            <consortium name="DOE Joint Genome Institute"/>
            <person name="Lutkenhaus R."/>
            <person name="Traeger S."/>
            <person name="Breuer J."/>
            <person name="Kuo A."/>
            <person name="Lipzen A."/>
            <person name="Pangilinan J."/>
            <person name="Dilworth D."/>
            <person name="Sandor L."/>
            <person name="Poggeler S."/>
            <person name="Barry K."/>
            <person name="Grigoriev I.V."/>
            <person name="Nowrousian M."/>
        </authorList>
    </citation>
    <scope>NUCLEOTIDE SEQUENCE [LARGE SCALE GENOMIC DNA]</scope>
    <source>
        <strain evidence="3 4">CBS 389.68</strain>
    </source>
</reference>
<feature type="region of interest" description="Disordered" evidence="1">
    <location>
        <begin position="410"/>
        <end position="430"/>
    </location>
</feature>
<organism evidence="3 4">
    <name type="scientific">Ascodesmis nigricans</name>
    <dbReference type="NCBI Taxonomy" id="341454"/>
    <lineage>
        <taxon>Eukaryota</taxon>
        <taxon>Fungi</taxon>
        <taxon>Dikarya</taxon>
        <taxon>Ascomycota</taxon>
        <taxon>Pezizomycotina</taxon>
        <taxon>Pezizomycetes</taxon>
        <taxon>Pezizales</taxon>
        <taxon>Ascodesmidaceae</taxon>
        <taxon>Ascodesmis</taxon>
    </lineage>
</organism>
<keyword evidence="4" id="KW-1185">Reference proteome</keyword>
<evidence type="ECO:0000256" key="1">
    <source>
        <dbReference type="SAM" id="MobiDB-lite"/>
    </source>
</evidence>
<dbReference type="PANTHER" id="PTHR31048">
    <property type="entry name" value="OS03G0233200 PROTEIN"/>
    <property type="match status" value="1"/>
</dbReference>
<proteinExistence type="predicted"/>
<dbReference type="InterPro" id="IPR001938">
    <property type="entry name" value="Thaumatin"/>
</dbReference>
<dbReference type="SUPFAM" id="SSF49870">
    <property type="entry name" value="Osmotin, thaumatin-like protein"/>
    <property type="match status" value="1"/>
</dbReference>